<reference evidence="2" key="2">
    <citation type="submission" date="2025-08" db="UniProtKB">
        <authorList>
            <consortium name="RefSeq"/>
        </authorList>
    </citation>
    <scope>IDENTIFICATION</scope>
    <source>
        <tissue evidence="2">Leaf</tissue>
    </source>
</reference>
<sequence>MYNLKLNPAKCTFGVPTGKLLGFIVSRQGIELDPSKVKAIQDLPPPKSKKDVRKFLGRLNYISHFIAQSTMICELIFKMLKKDAATSWTEECQKAFDIIKEYLFTPPVLHPDKNFIDHIPVRIHNQPAYCSHVKEEVDGNPWFHDTKNN</sequence>
<dbReference type="RefSeq" id="XP_075076296.1">
    <property type="nucleotide sequence ID" value="XM_075220195.1"/>
</dbReference>
<organism evidence="1 2">
    <name type="scientific">Nicotiana tabacum</name>
    <name type="common">Common tobacco</name>
    <dbReference type="NCBI Taxonomy" id="4097"/>
    <lineage>
        <taxon>Eukaryota</taxon>
        <taxon>Viridiplantae</taxon>
        <taxon>Streptophyta</taxon>
        <taxon>Embryophyta</taxon>
        <taxon>Tracheophyta</taxon>
        <taxon>Spermatophyta</taxon>
        <taxon>Magnoliopsida</taxon>
        <taxon>eudicotyledons</taxon>
        <taxon>Gunneridae</taxon>
        <taxon>Pentapetalae</taxon>
        <taxon>asterids</taxon>
        <taxon>lamiids</taxon>
        <taxon>Solanales</taxon>
        <taxon>Solanaceae</taxon>
        <taxon>Nicotianoideae</taxon>
        <taxon>Nicotianeae</taxon>
        <taxon>Nicotiana</taxon>
    </lineage>
</organism>
<protein>
    <submittedName>
        <fullName evidence="2">Mitochondrial protein AtMg00860</fullName>
    </submittedName>
</protein>
<keyword evidence="1" id="KW-1185">Reference proteome</keyword>
<evidence type="ECO:0000313" key="1">
    <source>
        <dbReference type="Proteomes" id="UP000790787"/>
    </source>
</evidence>
<name>A0AC58RU86_TOBAC</name>
<gene>
    <name evidence="2" type="primary">LOC142162964</name>
</gene>
<evidence type="ECO:0000313" key="2">
    <source>
        <dbReference type="RefSeq" id="XP_075076296.1"/>
    </source>
</evidence>
<dbReference type="Proteomes" id="UP000790787">
    <property type="component" value="Chromosome 1"/>
</dbReference>
<accession>A0AC58RU86</accession>
<proteinExistence type="predicted"/>
<reference evidence="1" key="1">
    <citation type="journal article" date="2014" name="Nat. Commun.">
        <title>The tobacco genome sequence and its comparison with those of tomato and potato.</title>
        <authorList>
            <person name="Sierro N."/>
            <person name="Battey J.N."/>
            <person name="Ouadi S."/>
            <person name="Bakaher N."/>
            <person name="Bovet L."/>
            <person name="Willig A."/>
            <person name="Goepfert S."/>
            <person name="Peitsch M.C."/>
            <person name="Ivanov N.V."/>
        </authorList>
    </citation>
    <scope>NUCLEOTIDE SEQUENCE [LARGE SCALE GENOMIC DNA]</scope>
</reference>